<feature type="domain" description="AAA+ ATPase" evidence="1">
    <location>
        <begin position="18"/>
        <end position="137"/>
    </location>
</feature>
<protein>
    <submittedName>
        <fullName evidence="2">ATPase</fullName>
    </submittedName>
</protein>
<reference evidence="2 3" key="1">
    <citation type="submission" date="2017-07" db="EMBL/GenBank/DDBJ databases">
        <title>Draft genome sequence of Prevotella copri isolated from the gut of healthy adult Indian.</title>
        <authorList>
            <person name="Das B."/>
            <person name="Bag S."/>
            <person name="Ghosh T.S."/>
        </authorList>
    </citation>
    <scope>NUCLEOTIDE SEQUENCE [LARGE SCALE GENOMIC DNA]</scope>
    <source>
        <strain evidence="2 3">Indica</strain>
    </source>
</reference>
<dbReference type="SMART" id="SM00382">
    <property type="entry name" value="AAA"/>
    <property type="match status" value="1"/>
</dbReference>
<dbReference type="InterPro" id="IPR003593">
    <property type="entry name" value="AAA+_ATPase"/>
</dbReference>
<dbReference type="Proteomes" id="UP000215155">
    <property type="component" value="Unassembled WGS sequence"/>
</dbReference>
<dbReference type="RefSeq" id="WP_089543720.1">
    <property type="nucleotide sequence ID" value="NZ_NMPZ01000008.1"/>
</dbReference>
<dbReference type="PANTHER" id="PTHR33295:SF7">
    <property type="entry name" value="ATPASE"/>
    <property type="match status" value="1"/>
</dbReference>
<evidence type="ECO:0000313" key="2">
    <source>
        <dbReference type="EMBL" id="OXL44356.1"/>
    </source>
</evidence>
<dbReference type="InterPro" id="IPR025420">
    <property type="entry name" value="DUF4143"/>
</dbReference>
<evidence type="ECO:0000259" key="1">
    <source>
        <dbReference type="SMART" id="SM00382"/>
    </source>
</evidence>
<dbReference type="Pfam" id="PF13635">
    <property type="entry name" value="DUF4143"/>
    <property type="match status" value="1"/>
</dbReference>
<organism evidence="2 3">
    <name type="scientific">Segatella copri</name>
    <dbReference type="NCBI Taxonomy" id="165179"/>
    <lineage>
        <taxon>Bacteria</taxon>
        <taxon>Pseudomonadati</taxon>
        <taxon>Bacteroidota</taxon>
        <taxon>Bacteroidia</taxon>
        <taxon>Bacteroidales</taxon>
        <taxon>Prevotellaceae</taxon>
        <taxon>Segatella</taxon>
    </lineage>
</organism>
<dbReference type="Pfam" id="PF13173">
    <property type="entry name" value="AAA_14"/>
    <property type="match status" value="1"/>
</dbReference>
<dbReference type="InterPro" id="IPR041682">
    <property type="entry name" value="AAA_14"/>
</dbReference>
<dbReference type="InterPro" id="IPR027417">
    <property type="entry name" value="P-loop_NTPase"/>
</dbReference>
<dbReference type="AlphaFoldDB" id="A0AA91YXL0"/>
<dbReference type="SUPFAM" id="SSF52540">
    <property type="entry name" value="P-loop containing nucleoside triphosphate hydrolases"/>
    <property type="match status" value="1"/>
</dbReference>
<sequence>MFERIAIKYLRQWAKKEDRKPLVLRGARQVGKTTLVKLFAKEFDTYIYMNLEEKEYAELFAADYSFEDVLAGIYLKANEPMDFGKRTLIFIDEIQNEPKAVQTLRYFYEKHPEIYVIAAGSLLESLMGRHISFPVGRVEYMALHPCTFVEFLRAMGQKQMADSIENMSLPASLHSSAMEWFKKYMIVGGLPEAVANYAKYKDIVRLNGVFNALLSGYRDDVEKYASKPKEQDAIRFILNYGWTFAAHRIQFSKFTSSSFKAADAGNAFRILEKTLLLELVYPQTTASFPILPDLKKSPKLLWIDTGLVNYVAGMQEDLLFSKDTDELWNGDIAEHIVGQELLGSTFIFGEKRMFWVREAKNSQAEIDFLIRYRSHLIPIEVKTGSNAKLRSLHLFMDESREKVALRLWNGPMTSDTVTTQKGKSFTLYNIPLYYAGYLEVFLDSISNTI</sequence>
<dbReference type="EMBL" id="NMPZ01000008">
    <property type="protein sequence ID" value="OXL44356.1"/>
    <property type="molecule type" value="Genomic_DNA"/>
</dbReference>
<gene>
    <name evidence="2" type="ORF">CFT61_06905</name>
</gene>
<dbReference type="Gene3D" id="3.40.50.300">
    <property type="entry name" value="P-loop containing nucleotide triphosphate hydrolases"/>
    <property type="match status" value="1"/>
</dbReference>
<dbReference type="CDD" id="cd00009">
    <property type="entry name" value="AAA"/>
    <property type="match status" value="1"/>
</dbReference>
<comment type="caution">
    <text evidence="2">The sequence shown here is derived from an EMBL/GenBank/DDBJ whole genome shotgun (WGS) entry which is preliminary data.</text>
</comment>
<proteinExistence type="predicted"/>
<dbReference type="PANTHER" id="PTHR33295">
    <property type="entry name" value="ATPASE"/>
    <property type="match status" value="1"/>
</dbReference>
<accession>A0AA91YXL0</accession>
<evidence type="ECO:0000313" key="3">
    <source>
        <dbReference type="Proteomes" id="UP000215155"/>
    </source>
</evidence>
<name>A0AA91YXL0_9BACT</name>